<name>A0A266M192_PSEFR</name>
<sequence length="133" mass="14255">MKTLISLLSVIFLIMGAASVSAATKNTIYSANINKDGTVAAQSPHWIKDIEYSSQPDYAASYKVNLMPGAFQKDPKFCVASTYDNSSYEHTLYGIAKLSSKPTRSEVNVIGLILGANGPSGDTSMSFYLVCGK</sequence>
<evidence type="ECO:0000313" key="2">
    <source>
        <dbReference type="EMBL" id="OZY43690.1"/>
    </source>
</evidence>
<accession>A0A266M192</accession>
<evidence type="ECO:0000313" key="3">
    <source>
        <dbReference type="Proteomes" id="UP000216113"/>
    </source>
</evidence>
<evidence type="ECO:0000256" key="1">
    <source>
        <dbReference type="SAM" id="SignalP"/>
    </source>
</evidence>
<reference evidence="2 3" key="1">
    <citation type="submission" date="2017-08" db="EMBL/GenBank/DDBJ databases">
        <title>Genomic and metabolic characterisation of spoilage-associated Pseudomonas species.</title>
        <authorList>
            <person name="Stanborough T."/>
            <person name="Fegan N."/>
            <person name="Powell S.M."/>
            <person name="Singh T."/>
            <person name="Tamplin M.L."/>
            <person name="Chandry P.S."/>
        </authorList>
    </citation>
    <scope>NUCLEOTIDE SEQUENCE [LARGE SCALE GENOMIC DNA]</scope>
    <source>
        <strain evidence="2 3">F1820</strain>
    </source>
</reference>
<protein>
    <submittedName>
        <fullName evidence="2">Uncharacterized protein</fullName>
    </submittedName>
</protein>
<organism evidence="2 3">
    <name type="scientific">Pseudomonas fragi</name>
    <dbReference type="NCBI Taxonomy" id="296"/>
    <lineage>
        <taxon>Bacteria</taxon>
        <taxon>Pseudomonadati</taxon>
        <taxon>Pseudomonadota</taxon>
        <taxon>Gammaproteobacteria</taxon>
        <taxon>Pseudomonadales</taxon>
        <taxon>Pseudomonadaceae</taxon>
        <taxon>Pseudomonas</taxon>
    </lineage>
</organism>
<proteinExistence type="predicted"/>
<keyword evidence="1" id="KW-0732">Signal</keyword>
<dbReference type="EMBL" id="NQKL01000001">
    <property type="protein sequence ID" value="OZY43690.1"/>
    <property type="molecule type" value="Genomic_DNA"/>
</dbReference>
<dbReference type="RefSeq" id="WP_095027685.1">
    <property type="nucleotide sequence ID" value="NZ_NQKL01000001.1"/>
</dbReference>
<feature type="signal peptide" evidence="1">
    <location>
        <begin position="1"/>
        <end position="22"/>
    </location>
</feature>
<comment type="caution">
    <text evidence="2">The sequence shown here is derived from an EMBL/GenBank/DDBJ whole genome shotgun (WGS) entry which is preliminary data.</text>
</comment>
<dbReference type="Proteomes" id="UP000216113">
    <property type="component" value="Unassembled WGS sequence"/>
</dbReference>
<feature type="chain" id="PRO_5012492635" evidence="1">
    <location>
        <begin position="23"/>
        <end position="133"/>
    </location>
</feature>
<dbReference type="AlphaFoldDB" id="A0A266M192"/>
<gene>
    <name evidence="2" type="ORF">CJF43_01595</name>
</gene>